<dbReference type="NCBIfam" id="NF009162">
    <property type="entry name" value="PRK12508.1"/>
    <property type="match status" value="1"/>
</dbReference>
<keyword evidence="4 7" id="KW-0812">Transmembrane</keyword>
<comment type="similarity">
    <text evidence="2">Belongs to the CPA3 antiporters (TC 2.A.63) subunit B family.</text>
</comment>
<evidence type="ECO:0000313" key="10">
    <source>
        <dbReference type="Proteomes" id="UP000238823"/>
    </source>
</evidence>
<sequence>MADTHDQSGTPAGEQMSQQTLIRVIAKMTIPFILVFGCYVILHGELGPGGGFQGGVILAAAFILYGLVFGADELRRRIPPPIIDACMALGALLYAGVGLASVLRGGTFLDYGMLEPDHAGDGEALGMALVEYGVGITVCSVMVTIYLMISERRATVRRGEVR</sequence>
<dbReference type="InterPro" id="IPR050622">
    <property type="entry name" value="CPA3_antiporter_subunitB"/>
</dbReference>
<feature type="domain" description="Na+/H+ antiporter MnhB subunit-related protein" evidence="8">
    <location>
        <begin position="22"/>
        <end position="144"/>
    </location>
</feature>
<evidence type="ECO:0000256" key="2">
    <source>
        <dbReference type="ARBA" id="ARBA00009425"/>
    </source>
</evidence>
<name>A0A2S9YS44_9BACT</name>
<dbReference type="Pfam" id="PF04039">
    <property type="entry name" value="MnhB"/>
    <property type="match status" value="1"/>
</dbReference>
<keyword evidence="6 7" id="KW-0472">Membrane</keyword>
<evidence type="ECO:0000256" key="7">
    <source>
        <dbReference type="SAM" id="Phobius"/>
    </source>
</evidence>
<evidence type="ECO:0000313" key="9">
    <source>
        <dbReference type="EMBL" id="PRQ07921.1"/>
    </source>
</evidence>
<evidence type="ECO:0000256" key="6">
    <source>
        <dbReference type="ARBA" id="ARBA00023136"/>
    </source>
</evidence>
<evidence type="ECO:0000256" key="5">
    <source>
        <dbReference type="ARBA" id="ARBA00022989"/>
    </source>
</evidence>
<comment type="caution">
    <text evidence="9">The sequence shown here is derived from an EMBL/GenBank/DDBJ whole genome shotgun (WGS) entry which is preliminary data.</text>
</comment>
<dbReference type="PANTHER" id="PTHR33932:SF4">
    <property type="entry name" value="NA(+)_H(+) ANTIPORTER SUBUNIT B"/>
    <property type="match status" value="1"/>
</dbReference>
<dbReference type="GO" id="GO:0005886">
    <property type="term" value="C:plasma membrane"/>
    <property type="evidence" value="ECO:0007669"/>
    <property type="project" value="UniProtKB-SubCell"/>
</dbReference>
<evidence type="ECO:0000259" key="8">
    <source>
        <dbReference type="Pfam" id="PF04039"/>
    </source>
</evidence>
<reference evidence="9 10" key="1">
    <citation type="submission" date="2018-03" db="EMBL/GenBank/DDBJ databases">
        <title>Draft Genome Sequences of the Obligatory Marine Myxobacteria Enhygromyxa salina SWB007.</title>
        <authorList>
            <person name="Poehlein A."/>
            <person name="Moghaddam J.A."/>
            <person name="Harms H."/>
            <person name="Alanjari M."/>
            <person name="Koenig G.M."/>
            <person name="Daniel R."/>
            <person name="Schaeberle T.F."/>
        </authorList>
    </citation>
    <scope>NUCLEOTIDE SEQUENCE [LARGE SCALE GENOMIC DNA]</scope>
    <source>
        <strain evidence="9 10">SWB007</strain>
    </source>
</reference>
<dbReference type="Proteomes" id="UP000238823">
    <property type="component" value="Unassembled WGS sequence"/>
</dbReference>
<evidence type="ECO:0000256" key="3">
    <source>
        <dbReference type="ARBA" id="ARBA00022475"/>
    </source>
</evidence>
<organism evidence="9 10">
    <name type="scientific">Enhygromyxa salina</name>
    <dbReference type="NCBI Taxonomy" id="215803"/>
    <lineage>
        <taxon>Bacteria</taxon>
        <taxon>Pseudomonadati</taxon>
        <taxon>Myxococcota</taxon>
        <taxon>Polyangia</taxon>
        <taxon>Nannocystales</taxon>
        <taxon>Nannocystaceae</taxon>
        <taxon>Enhygromyxa</taxon>
    </lineage>
</organism>
<feature type="transmembrane region" description="Helical" evidence="7">
    <location>
        <begin position="50"/>
        <end position="70"/>
    </location>
</feature>
<accession>A0A2S9YS44</accession>
<dbReference type="InterPro" id="IPR007182">
    <property type="entry name" value="MnhB"/>
</dbReference>
<protein>
    <submittedName>
        <fullName evidence="9">Na(+)/H(+) antiporter subunit B</fullName>
    </submittedName>
</protein>
<dbReference type="AlphaFoldDB" id="A0A2S9YS44"/>
<proteinExistence type="inferred from homology"/>
<keyword evidence="3" id="KW-1003">Cell membrane</keyword>
<dbReference type="PANTHER" id="PTHR33932">
    <property type="entry name" value="NA(+)/H(+) ANTIPORTER SUBUNIT B"/>
    <property type="match status" value="1"/>
</dbReference>
<feature type="transmembrane region" description="Helical" evidence="7">
    <location>
        <begin position="24"/>
        <end position="44"/>
    </location>
</feature>
<evidence type="ECO:0000256" key="4">
    <source>
        <dbReference type="ARBA" id="ARBA00022692"/>
    </source>
</evidence>
<comment type="subcellular location">
    <subcellularLocation>
        <location evidence="1">Cell membrane</location>
        <topology evidence="1">Multi-pass membrane protein</topology>
    </subcellularLocation>
</comment>
<evidence type="ECO:0000256" key="1">
    <source>
        <dbReference type="ARBA" id="ARBA00004651"/>
    </source>
</evidence>
<gene>
    <name evidence="9" type="primary">mrpB</name>
    <name evidence="9" type="ORF">ENSA7_23600</name>
</gene>
<keyword evidence="5 7" id="KW-1133">Transmembrane helix</keyword>
<feature type="transmembrane region" description="Helical" evidence="7">
    <location>
        <begin position="124"/>
        <end position="149"/>
    </location>
</feature>
<dbReference type="RefSeq" id="WP_219907951.1">
    <property type="nucleotide sequence ID" value="NZ_PVNL01000047.1"/>
</dbReference>
<dbReference type="EMBL" id="PVNL01000047">
    <property type="protein sequence ID" value="PRQ07921.1"/>
    <property type="molecule type" value="Genomic_DNA"/>
</dbReference>
<feature type="transmembrane region" description="Helical" evidence="7">
    <location>
        <begin position="82"/>
        <end position="104"/>
    </location>
</feature>